<proteinExistence type="predicted"/>
<dbReference type="Pfam" id="PF13585">
    <property type="entry name" value="CHU_C"/>
    <property type="match status" value="1"/>
</dbReference>
<evidence type="ECO:0000259" key="2">
    <source>
        <dbReference type="PROSITE" id="PS50093"/>
    </source>
</evidence>
<dbReference type="SUPFAM" id="SSF82171">
    <property type="entry name" value="DPP6 N-terminal domain-like"/>
    <property type="match status" value="1"/>
</dbReference>
<dbReference type="InterPro" id="IPR035986">
    <property type="entry name" value="PKD_dom_sf"/>
</dbReference>
<evidence type="ECO:0000256" key="1">
    <source>
        <dbReference type="SAM" id="MobiDB-lite"/>
    </source>
</evidence>
<reference evidence="4" key="1">
    <citation type="journal article" date="2019" name="Int. J. Syst. Evol. Microbiol.">
        <title>The Global Catalogue of Microorganisms (GCM) 10K type strain sequencing project: providing services to taxonomists for standard genome sequencing and annotation.</title>
        <authorList>
            <consortium name="The Broad Institute Genomics Platform"/>
            <consortium name="The Broad Institute Genome Sequencing Center for Infectious Disease"/>
            <person name="Wu L."/>
            <person name="Ma J."/>
        </authorList>
    </citation>
    <scope>NUCLEOTIDE SEQUENCE [LARGE SCALE GENOMIC DNA]</scope>
    <source>
        <strain evidence="4">JCM 17217</strain>
    </source>
</reference>
<dbReference type="Gene3D" id="2.60.40.10">
    <property type="entry name" value="Immunoglobulins"/>
    <property type="match status" value="1"/>
</dbReference>
<sequence length="754" mass="80228">MAQLQASQWYFGARAGLNFNTFENVPVALTNSAMAALEGCSSRADSLGNLLLYTNGETIWNRQHQPMSNGTGLGGPDGPSATQNLIVPQPGSTTRFYVFTPPSDGSTTTPLSYSVVDMSRQGGLGEVVQKNIALLGSSTERVAAVLHANHRDIWIIGLEGNSNRCCAFLLTAAGLQLVPVASPDGFVHNAVFGGLIGQLKASPNGRRLALAAAGASGYPTGLVELLDFDTRTGQITNPVLLSSPEAGRYYGVEFSPDGTKLYASKLALSSSVPSLLYQYDLTVPGYNAANALLAAASSPTTSSGYKGSLQLGPDGRIYITLATSPLGVGSIPFLSAITQPNLAGAACTYQDRAVALSGRNSLLGLPGFLPHELWRLPPIGPSCQGAARPFTLPAGYDADSVRWDFGDPASGAANQSRLANPVHAYTLPGTYTVALTLYFPDGGRQVLRRGLQVFPRPVANLGPDTNLCPGTTLRLAVPEAAGNTYRWQDGSTASAFTVRTPGQYWVEVVNSSGCLRRDTVRIGAAAPVQVRLGADTVVCVGQVLHLRPRSSGPGLRFRWQDGSTQETLTVRTAGTYWIEATSAAGCSQRDSVRIVYLTPPALHLGPDTLVCLVNGPPFVLDVTLPGVRYRWQDGSTGPTFTPNQTGTYWVTVSTPICSATDSIKVRLFDCRQASVFVPNIITPNGDGHNDRLEIVGLGPEPWALAIYSRWGQPVYSTPHYRQDWSATGLPDGVYFYHLQRAAGPAVKGWVEVRR</sequence>
<name>A0ABP7QF82_9BACT</name>
<gene>
    <name evidence="3" type="ORF">GCM10022407_28500</name>
</gene>
<protein>
    <recommendedName>
        <fullName evidence="2">PKD domain-containing protein</fullName>
    </recommendedName>
</protein>
<dbReference type="Proteomes" id="UP001501556">
    <property type="component" value="Unassembled WGS sequence"/>
</dbReference>
<evidence type="ECO:0000313" key="3">
    <source>
        <dbReference type="EMBL" id="GAA3981538.1"/>
    </source>
</evidence>
<dbReference type="CDD" id="cd00146">
    <property type="entry name" value="PKD"/>
    <property type="match status" value="1"/>
</dbReference>
<evidence type="ECO:0000313" key="4">
    <source>
        <dbReference type="Proteomes" id="UP001501556"/>
    </source>
</evidence>
<dbReference type="PROSITE" id="PS50093">
    <property type="entry name" value="PKD"/>
    <property type="match status" value="1"/>
</dbReference>
<dbReference type="InterPro" id="IPR013783">
    <property type="entry name" value="Ig-like_fold"/>
</dbReference>
<feature type="region of interest" description="Disordered" evidence="1">
    <location>
        <begin position="65"/>
        <end position="85"/>
    </location>
</feature>
<accession>A0ABP7QF82</accession>
<comment type="caution">
    <text evidence="3">The sequence shown here is derived from an EMBL/GenBank/DDBJ whole genome shotgun (WGS) entry which is preliminary data.</text>
</comment>
<dbReference type="InterPro" id="IPR000601">
    <property type="entry name" value="PKD_dom"/>
</dbReference>
<dbReference type="SUPFAM" id="SSF49299">
    <property type="entry name" value="PKD domain"/>
    <property type="match status" value="1"/>
</dbReference>
<dbReference type="Pfam" id="PF18911">
    <property type="entry name" value="PKD_4"/>
    <property type="match status" value="1"/>
</dbReference>
<feature type="domain" description="PKD" evidence="2">
    <location>
        <begin position="400"/>
        <end position="437"/>
    </location>
</feature>
<dbReference type="EMBL" id="BAABDI010000020">
    <property type="protein sequence ID" value="GAA3981538.1"/>
    <property type="molecule type" value="Genomic_DNA"/>
</dbReference>
<organism evidence="3 4">
    <name type="scientific">Hymenobacter antarcticus</name>
    <dbReference type="NCBI Taxonomy" id="486270"/>
    <lineage>
        <taxon>Bacteria</taxon>
        <taxon>Pseudomonadati</taxon>
        <taxon>Bacteroidota</taxon>
        <taxon>Cytophagia</taxon>
        <taxon>Cytophagales</taxon>
        <taxon>Hymenobacteraceae</taxon>
        <taxon>Hymenobacter</taxon>
    </lineage>
</organism>
<keyword evidence="4" id="KW-1185">Reference proteome</keyword>